<gene>
    <name evidence="1" type="ORF">F8M41_009757</name>
</gene>
<sequence>MAEQISLWCNFSSTSQQSNQLQLNKDNDNDILISLNDDDDFSTTTNVNVNDDKLIFENRINNNNNNNNKIINNIGDNFDDMLKSVIIDDTVSHQDEVHRSNIGSAYTQPTHLKNLPTISTISSSSLEYFNSLNTSKPISSKSSSTSSSSSSLILPQILSKIDISLCHFNYMNDAPPIILNVSYQGDMAFLYKVGGDLDQNGGGEISCCINGMSDEISIPFNQLCGFKITSEKKIFIKFKPNFKRTYRHHLDFSKLSNIESEIERLWFKKSGVRNEFVKDNRQKLYLTCVFPTERRALAVPMDSSYHKLLSLLESRFDLTIDNINLRFRNKRGDVVVLKSDDCWEIAKNEAYGKNLARLELQIW</sequence>
<dbReference type="Proteomes" id="UP000439903">
    <property type="component" value="Unassembled WGS sequence"/>
</dbReference>
<name>A0A8H4EQM6_GIGMA</name>
<evidence type="ECO:0008006" key="3">
    <source>
        <dbReference type="Google" id="ProtNLM"/>
    </source>
</evidence>
<dbReference type="AlphaFoldDB" id="A0A8H4EQM6"/>
<organism evidence="1 2">
    <name type="scientific">Gigaspora margarita</name>
    <dbReference type="NCBI Taxonomy" id="4874"/>
    <lineage>
        <taxon>Eukaryota</taxon>
        <taxon>Fungi</taxon>
        <taxon>Fungi incertae sedis</taxon>
        <taxon>Mucoromycota</taxon>
        <taxon>Glomeromycotina</taxon>
        <taxon>Glomeromycetes</taxon>
        <taxon>Diversisporales</taxon>
        <taxon>Gigasporaceae</taxon>
        <taxon>Gigaspora</taxon>
    </lineage>
</organism>
<dbReference type="Gene3D" id="3.10.20.90">
    <property type="entry name" value="Phosphatidylinositol 3-kinase Catalytic Subunit, Chain A, domain 1"/>
    <property type="match status" value="1"/>
</dbReference>
<dbReference type="OrthoDB" id="2435927at2759"/>
<proteinExistence type="predicted"/>
<accession>A0A8H4EQM6</accession>
<comment type="caution">
    <text evidence="1">The sequence shown here is derived from an EMBL/GenBank/DDBJ whole genome shotgun (WGS) entry which is preliminary data.</text>
</comment>
<protein>
    <recommendedName>
        <fullName evidence="3">PB1 domain-containing protein</fullName>
    </recommendedName>
</protein>
<evidence type="ECO:0000313" key="2">
    <source>
        <dbReference type="Proteomes" id="UP000439903"/>
    </source>
</evidence>
<keyword evidence="2" id="KW-1185">Reference proteome</keyword>
<reference evidence="1 2" key="1">
    <citation type="journal article" date="2019" name="Environ. Microbiol.">
        <title>At the nexus of three kingdoms: the genome of the mycorrhizal fungus Gigaspora margarita provides insights into plant, endobacterial and fungal interactions.</title>
        <authorList>
            <person name="Venice F."/>
            <person name="Ghignone S."/>
            <person name="Salvioli di Fossalunga A."/>
            <person name="Amselem J."/>
            <person name="Novero M."/>
            <person name="Xianan X."/>
            <person name="Sedzielewska Toro K."/>
            <person name="Morin E."/>
            <person name="Lipzen A."/>
            <person name="Grigoriev I.V."/>
            <person name="Henrissat B."/>
            <person name="Martin F.M."/>
            <person name="Bonfante P."/>
        </authorList>
    </citation>
    <scope>NUCLEOTIDE SEQUENCE [LARGE SCALE GENOMIC DNA]</scope>
    <source>
        <strain evidence="1 2">BEG34</strain>
    </source>
</reference>
<evidence type="ECO:0000313" key="1">
    <source>
        <dbReference type="EMBL" id="KAF0534965.1"/>
    </source>
</evidence>
<dbReference type="EMBL" id="WTPW01000208">
    <property type="protein sequence ID" value="KAF0534965.1"/>
    <property type="molecule type" value="Genomic_DNA"/>
</dbReference>
<dbReference type="SUPFAM" id="SSF54277">
    <property type="entry name" value="CAD &amp; PB1 domains"/>
    <property type="match status" value="1"/>
</dbReference>